<dbReference type="EMBL" id="JBAMIC010000024">
    <property type="protein sequence ID" value="KAK7091034.1"/>
    <property type="molecule type" value="Genomic_DNA"/>
</dbReference>
<dbReference type="SUPFAM" id="SSF50814">
    <property type="entry name" value="Lipocalins"/>
    <property type="match status" value="1"/>
</dbReference>
<evidence type="ECO:0000313" key="4">
    <source>
        <dbReference type="Proteomes" id="UP001374579"/>
    </source>
</evidence>
<sequence length="164" mass="18929">MSRSAPMHDMIRPLAWLLGKWRAEGGGKGQYPTIKTFEYGEEVEFFHVGQPNVQFSLYSWHAESRKPLHREVGFIRIKPDSNKIALMSAHNFGVADIQEGEVKDNELKVETAGIHRMSFSPDPETKKLSRTFQRKGDKMEQVMYMETSNTPLTEHLRITYSKIE</sequence>
<proteinExistence type="predicted"/>
<accession>A0AAN9AQ95</accession>
<dbReference type="AlphaFoldDB" id="A0AAN9AQ95"/>
<protein>
    <recommendedName>
        <fullName evidence="2">THAP4-like heme-binding domain-containing protein</fullName>
    </recommendedName>
</protein>
<keyword evidence="4" id="KW-1185">Reference proteome</keyword>
<dbReference type="Gene3D" id="2.40.128.20">
    <property type="match status" value="1"/>
</dbReference>
<dbReference type="InterPro" id="IPR012674">
    <property type="entry name" value="Calycin"/>
</dbReference>
<evidence type="ECO:0000259" key="2">
    <source>
        <dbReference type="Pfam" id="PF08768"/>
    </source>
</evidence>
<feature type="domain" description="THAP4-like heme-binding" evidence="2">
    <location>
        <begin position="11"/>
        <end position="162"/>
    </location>
</feature>
<dbReference type="InterPro" id="IPR045165">
    <property type="entry name" value="Nitrobindin"/>
</dbReference>
<comment type="caution">
    <text evidence="3">The sequence shown here is derived from an EMBL/GenBank/DDBJ whole genome shotgun (WGS) entry which is preliminary data.</text>
</comment>
<name>A0AAN9AQ95_9CAEN</name>
<reference evidence="3 4" key="1">
    <citation type="submission" date="2024-02" db="EMBL/GenBank/DDBJ databases">
        <title>Chromosome-scale genome assembly of the rough periwinkle Littorina saxatilis.</title>
        <authorList>
            <person name="De Jode A."/>
            <person name="Faria R."/>
            <person name="Formenti G."/>
            <person name="Sims Y."/>
            <person name="Smith T.P."/>
            <person name="Tracey A."/>
            <person name="Wood J.M.D."/>
            <person name="Zagrodzka Z.B."/>
            <person name="Johannesson K."/>
            <person name="Butlin R.K."/>
            <person name="Leder E.H."/>
        </authorList>
    </citation>
    <scope>NUCLEOTIDE SEQUENCE [LARGE SCALE GENOMIC DNA]</scope>
    <source>
        <strain evidence="3">Snail1</strain>
        <tissue evidence="3">Muscle</tissue>
    </source>
</reference>
<dbReference type="CDD" id="cd07828">
    <property type="entry name" value="lipocalin_heme-bd-THAP4-like"/>
    <property type="match status" value="1"/>
</dbReference>
<comment type="catalytic activity">
    <reaction evidence="1">
        <text>peroxynitrite = nitrate</text>
        <dbReference type="Rhea" id="RHEA:63116"/>
        <dbReference type="ChEBI" id="CHEBI:17632"/>
        <dbReference type="ChEBI" id="CHEBI:25941"/>
    </reaction>
    <physiologicalReaction direction="left-to-right" evidence="1">
        <dbReference type="Rhea" id="RHEA:63117"/>
    </physiologicalReaction>
</comment>
<dbReference type="GO" id="GO:0008289">
    <property type="term" value="F:lipid binding"/>
    <property type="evidence" value="ECO:0007669"/>
    <property type="project" value="UniProtKB-KW"/>
</dbReference>
<dbReference type="Pfam" id="PF08768">
    <property type="entry name" value="THAP4_heme-bd"/>
    <property type="match status" value="1"/>
</dbReference>
<evidence type="ECO:0000256" key="1">
    <source>
        <dbReference type="ARBA" id="ARBA00036993"/>
    </source>
</evidence>
<dbReference type="PANTHER" id="PTHR15854">
    <property type="entry name" value="THAP4 PROTEIN"/>
    <property type="match status" value="1"/>
</dbReference>
<dbReference type="InterPro" id="IPR014878">
    <property type="entry name" value="THAP4-like_heme-bd"/>
</dbReference>
<organism evidence="3 4">
    <name type="scientific">Littorina saxatilis</name>
    <dbReference type="NCBI Taxonomy" id="31220"/>
    <lineage>
        <taxon>Eukaryota</taxon>
        <taxon>Metazoa</taxon>
        <taxon>Spiralia</taxon>
        <taxon>Lophotrochozoa</taxon>
        <taxon>Mollusca</taxon>
        <taxon>Gastropoda</taxon>
        <taxon>Caenogastropoda</taxon>
        <taxon>Littorinimorpha</taxon>
        <taxon>Littorinoidea</taxon>
        <taxon>Littorinidae</taxon>
        <taxon>Littorina</taxon>
    </lineage>
</organism>
<dbReference type="PANTHER" id="PTHR15854:SF4">
    <property type="entry name" value="PEROXYNITRITE ISOMERASE THAP4"/>
    <property type="match status" value="1"/>
</dbReference>
<gene>
    <name evidence="3" type="ORF">V1264_010752</name>
</gene>
<evidence type="ECO:0000313" key="3">
    <source>
        <dbReference type="EMBL" id="KAK7091034.1"/>
    </source>
</evidence>
<dbReference type="Proteomes" id="UP001374579">
    <property type="component" value="Unassembled WGS sequence"/>
</dbReference>